<name>A0A1B7NV89_9EURO</name>
<dbReference type="PANTHER" id="PTHR43008">
    <property type="entry name" value="BENZIL REDUCTASE"/>
    <property type="match status" value="1"/>
</dbReference>
<dbReference type="GO" id="GO:0050664">
    <property type="term" value="F:oxidoreductase activity, acting on NAD(P)H, oxygen as acceptor"/>
    <property type="evidence" value="ECO:0007669"/>
    <property type="project" value="TreeGrafter"/>
</dbReference>
<dbReference type="SUPFAM" id="SSF51735">
    <property type="entry name" value="NAD(P)-binding Rossmann-fold domains"/>
    <property type="match status" value="1"/>
</dbReference>
<proteinExistence type="inferred from homology"/>
<dbReference type="Proteomes" id="UP000091918">
    <property type="component" value="Unassembled WGS sequence"/>
</dbReference>
<sequence>MSTANSSQNHRHHHHQKVYPNFSLKNKVYVVTGAARGLGLCMAEAMTEAGAEVHCLDILVEPAPEFVETQELAARSHVGSLYYHHVDVRDTKFLNDTIVKIAGRHQRIDGLVAAAGIQQIMPAIDYTAEDITRIMDVNYTGAFMTAQAVARQMIAYENHGSIVLIASMSGLIANKGLISPAYNASKAALIQLARSLAMEWGQEGIRVNSLSPGHIITPMVEKNFEEVPGLEKIWERENMLGRLASPEEFTGAAIFMLSEGSSFMTGANLVIDGGHTAW</sequence>
<dbReference type="InterPro" id="IPR020904">
    <property type="entry name" value="Sc_DH/Rdtase_CS"/>
</dbReference>
<dbReference type="PROSITE" id="PS00061">
    <property type="entry name" value="ADH_SHORT"/>
    <property type="match status" value="1"/>
</dbReference>
<protein>
    <submittedName>
        <fullName evidence="4">Uncharacterized protein</fullName>
    </submittedName>
</protein>
<dbReference type="InterPro" id="IPR002347">
    <property type="entry name" value="SDR_fam"/>
</dbReference>
<dbReference type="STRING" id="1658172.A0A1B7NV89"/>
<keyword evidence="5" id="KW-1185">Reference proteome</keyword>
<comment type="caution">
    <text evidence="4">The sequence shown here is derived from an EMBL/GenBank/DDBJ whole genome shotgun (WGS) entry which is preliminary data.</text>
</comment>
<evidence type="ECO:0000256" key="3">
    <source>
        <dbReference type="ARBA" id="ARBA00023002"/>
    </source>
</evidence>
<evidence type="ECO:0000313" key="5">
    <source>
        <dbReference type="Proteomes" id="UP000091918"/>
    </source>
</evidence>
<accession>A0A1B7NV89</accession>
<dbReference type="OrthoDB" id="1669814at2759"/>
<comment type="similarity">
    <text evidence="1">Belongs to the short-chain dehydrogenases/reductases (SDR) family.</text>
</comment>
<dbReference type="Pfam" id="PF13561">
    <property type="entry name" value="adh_short_C2"/>
    <property type="match status" value="1"/>
</dbReference>
<dbReference type="PRINTS" id="PR00081">
    <property type="entry name" value="GDHRDH"/>
</dbReference>
<dbReference type="InterPro" id="IPR036291">
    <property type="entry name" value="NAD(P)-bd_dom_sf"/>
</dbReference>
<dbReference type="PRINTS" id="PR00080">
    <property type="entry name" value="SDRFAMILY"/>
</dbReference>
<keyword evidence="2" id="KW-0521">NADP</keyword>
<gene>
    <name evidence="4" type="ORF">ACJ72_04984</name>
</gene>
<dbReference type="FunFam" id="3.40.50.720:FF:000245">
    <property type="entry name" value="Short chain dehydrogenase, putative"/>
    <property type="match status" value="1"/>
</dbReference>
<reference evidence="4 5" key="1">
    <citation type="submission" date="2015-07" db="EMBL/GenBank/DDBJ databases">
        <title>Emmonsia species relationships and genome sequence.</title>
        <authorList>
            <person name="Cuomo C.A."/>
            <person name="Schwartz I.S."/>
            <person name="Kenyon C."/>
            <person name="de Hoog G.S."/>
            <person name="Govender N.P."/>
            <person name="Botha A."/>
            <person name="Moreno L."/>
            <person name="de Vries M."/>
            <person name="Munoz J.F."/>
            <person name="Stielow J.B."/>
        </authorList>
    </citation>
    <scope>NUCLEOTIDE SEQUENCE [LARGE SCALE GENOMIC DNA]</scope>
    <source>
        <strain evidence="4 5">CBS 136260</strain>
    </source>
</reference>
<keyword evidence="3" id="KW-0560">Oxidoreductase</keyword>
<dbReference type="GO" id="GO:0016616">
    <property type="term" value="F:oxidoreductase activity, acting on the CH-OH group of donors, NAD or NADP as acceptor"/>
    <property type="evidence" value="ECO:0007669"/>
    <property type="project" value="UniProtKB-ARBA"/>
</dbReference>
<evidence type="ECO:0000256" key="1">
    <source>
        <dbReference type="ARBA" id="ARBA00006484"/>
    </source>
</evidence>
<dbReference type="PANTHER" id="PTHR43008:SF10">
    <property type="entry name" value="CHAIN DEHYDROGENASE_OXIDOREDUCTASE, PUTATIVE (AFU_ORTHOLOGUE AFUA_2G15740)-RELATED"/>
    <property type="match status" value="1"/>
</dbReference>
<evidence type="ECO:0000313" key="4">
    <source>
        <dbReference type="EMBL" id="OAX80680.1"/>
    </source>
</evidence>
<dbReference type="EMBL" id="LGUA01000643">
    <property type="protein sequence ID" value="OAX80680.1"/>
    <property type="molecule type" value="Genomic_DNA"/>
</dbReference>
<dbReference type="AlphaFoldDB" id="A0A1B7NV89"/>
<organism evidence="4 5">
    <name type="scientific">Emergomyces africanus</name>
    <dbReference type="NCBI Taxonomy" id="1955775"/>
    <lineage>
        <taxon>Eukaryota</taxon>
        <taxon>Fungi</taxon>
        <taxon>Dikarya</taxon>
        <taxon>Ascomycota</taxon>
        <taxon>Pezizomycotina</taxon>
        <taxon>Eurotiomycetes</taxon>
        <taxon>Eurotiomycetidae</taxon>
        <taxon>Onygenales</taxon>
        <taxon>Ajellomycetaceae</taxon>
        <taxon>Emergomyces</taxon>
    </lineage>
</organism>
<evidence type="ECO:0000256" key="2">
    <source>
        <dbReference type="ARBA" id="ARBA00022857"/>
    </source>
</evidence>
<dbReference type="Gene3D" id="3.40.50.720">
    <property type="entry name" value="NAD(P)-binding Rossmann-like Domain"/>
    <property type="match status" value="1"/>
</dbReference>